<dbReference type="CDD" id="cd23696">
    <property type="entry name" value="PsbW"/>
    <property type="match status" value="1"/>
</dbReference>
<keyword evidence="1" id="KW-1133">Transmembrane helix</keyword>
<reference evidence="3" key="1">
    <citation type="submission" date="2021-01" db="EMBL/GenBank/DDBJ databases">
        <authorList>
            <person name="Corre E."/>
            <person name="Pelletier E."/>
            <person name="Niang G."/>
            <person name="Scheremetjew M."/>
            <person name="Finn R."/>
            <person name="Kale V."/>
            <person name="Holt S."/>
            <person name="Cochrane G."/>
            <person name="Meng A."/>
            <person name="Brown T."/>
            <person name="Cohen L."/>
        </authorList>
    </citation>
    <scope>NUCLEOTIDE SEQUENCE</scope>
    <source>
        <strain evidence="3">CCMP3107</strain>
    </source>
</reference>
<proteinExistence type="predicted"/>
<feature type="chain" id="PRO_5030159676" description="PSII 6.1 kDa protein" evidence="2">
    <location>
        <begin position="19"/>
        <end position="118"/>
    </location>
</feature>
<feature type="transmembrane region" description="Helical" evidence="1">
    <location>
        <begin position="78"/>
        <end position="97"/>
    </location>
</feature>
<feature type="signal peptide" evidence="2">
    <location>
        <begin position="1"/>
        <end position="18"/>
    </location>
</feature>
<keyword evidence="2" id="KW-0732">Signal</keyword>
<keyword evidence="1" id="KW-0472">Membrane</keyword>
<accession>A0A6T5PPV8</accession>
<gene>
    <name evidence="3" type="ORF">HAKA00212_LOCUS25268</name>
</gene>
<name>A0A6T5PPV8_HETAK</name>
<evidence type="ECO:0000313" key="3">
    <source>
        <dbReference type="EMBL" id="CAE0650985.1"/>
    </source>
</evidence>
<protein>
    <recommendedName>
        <fullName evidence="4">PSII 6.1 kDa protein</fullName>
    </recommendedName>
</protein>
<dbReference type="EMBL" id="HBIU01058048">
    <property type="protein sequence ID" value="CAE0650985.1"/>
    <property type="molecule type" value="Transcribed_RNA"/>
</dbReference>
<evidence type="ECO:0000256" key="2">
    <source>
        <dbReference type="SAM" id="SignalP"/>
    </source>
</evidence>
<sequence length="118" mass="12540">MNMYAKILALCLVCGVAAAFVPASMPSVVANKASVSMSMVDGKQALGAFAAATAPFAASSQVMALEGTGNALGFDGPIFTYILIAVYLAIGTVWFQWANKQPDTESDFFGEYDQRRRK</sequence>
<organism evidence="3">
    <name type="scientific">Heterosigma akashiwo</name>
    <name type="common">Chromophytic alga</name>
    <name type="synonym">Heterosigma carterae</name>
    <dbReference type="NCBI Taxonomy" id="2829"/>
    <lineage>
        <taxon>Eukaryota</taxon>
        <taxon>Sar</taxon>
        <taxon>Stramenopiles</taxon>
        <taxon>Ochrophyta</taxon>
        <taxon>Raphidophyceae</taxon>
        <taxon>Chattonellales</taxon>
        <taxon>Chattonellaceae</taxon>
        <taxon>Heterosigma</taxon>
    </lineage>
</organism>
<evidence type="ECO:0000256" key="1">
    <source>
        <dbReference type="SAM" id="Phobius"/>
    </source>
</evidence>
<evidence type="ECO:0008006" key="4">
    <source>
        <dbReference type="Google" id="ProtNLM"/>
    </source>
</evidence>
<keyword evidence="1" id="KW-0812">Transmembrane</keyword>
<dbReference type="AlphaFoldDB" id="A0A6T5PPV8"/>